<dbReference type="KEGG" id="hds:HSR122_2272"/>
<keyword evidence="2" id="KW-1185">Reference proteome</keyword>
<evidence type="ECO:0000313" key="2">
    <source>
        <dbReference type="Proteomes" id="UP000662973"/>
    </source>
</evidence>
<reference evidence="1 2" key="1">
    <citation type="submission" date="2020-11" db="EMBL/GenBank/DDBJ databases">
        <title>Carbohydrate-dependent, anaerobic sulfur respiration: A novel catabolism in halophilic archaea.</title>
        <authorList>
            <person name="Sorokin D.Y."/>
            <person name="Messina E."/>
            <person name="Smedile F."/>
            <person name="La Cono V."/>
            <person name="Hallsworth J.E."/>
            <person name="Yakimov M.M."/>
        </authorList>
    </citation>
    <scope>NUCLEOTIDE SEQUENCE [LARGE SCALE GENOMIC DNA]</scope>
    <source>
        <strain evidence="1 2">HSR12-2</strain>
    </source>
</reference>
<proteinExistence type="predicted"/>
<sequence>MRLGGATAATTVAGLAGCSSLTNPSGGNGNGNSDSSEVLGYLPQGIAYAGRGDVTRTLNDSAVTQFTNDILDQFAENEYYSGPTNKQELLTSVSNNAGIELSGASTAAGFGKYAGSETATRGPYYGLYFEADWSPDEVVNALESGGLQFTEGEYSGQTLYEAGREYQPLWLGVAGDDAYVLATEIATKDTLDVSAGNMDSVGGEMSNAFSAIRDAPFKFVAEMPTNQLPESGIEVGGSSIDPKRFATVTHVTGIAYHEDDTAGITLTFLTGGSGDAEDVANALRGVIAAAAERTQNETVANAMNDTSINTDKSTVVVEASGSVDRATRVITAIFGLLFGL</sequence>
<protein>
    <submittedName>
        <fullName evidence="1">Uncharacterized protein</fullName>
    </submittedName>
</protein>
<gene>
    <name evidence="1" type="ORF">HSR122_2272</name>
</gene>
<dbReference type="EMBL" id="CP064788">
    <property type="protein sequence ID" value="QSG09651.1"/>
    <property type="molecule type" value="Genomic_DNA"/>
</dbReference>
<dbReference type="AlphaFoldDB" id="A0A897NB80"/>
<name>A0A897NB80_9EURY</name>
<evidence type="ECO:0000313" key="1">
    <source>
        <dbReference type="EMBL" id="QSG09651.1"/>
    </source>
</evidence>
<dbReference type="Proteomes" id="UP000662973">
    <property type="component" value="Chromosome"/>
</dbReference>
<accession>A0A897NB80</accession>
<organism evidence="1 2">
    <name type="scientific">Halapricum desulfuricans</name>
    <dbReference type="NCBI Taxonomy" id="2841257"/>
    <lineage>
        <taxon>Archaea</taxon>
        <taxon>Methanobacteriati</taxon>
        <taxon>Methanobacteriota</taxon>
        <taxon>Stenosarchaea group</taxon>
        <taxon>Halobacteria</taxon>
        <taxon>Halobacteriales</taxon>
        <taxon>Haloarculaceae</taxon>
        <taxon>Halapricum</taxon>
    </lineage>
</organism>
<dbReference type="PROSITE" id="PS51257">
    <property type="entry name" value="PROKAR_LIPOPROTEIN"/>
    <property type="match status" value="1"/>
</dbReference>